<comment type="pathway">
    <text evidence="2">Protein modification; protein glycosylation.</text>
</comment>
<comment type="function">
    <text evidence="11">Participates in the formation of the lipid-linked precursor oligosaccharide for N-glycosylation. Involved in assembling the dolichol-pyrophosphate-GlcNAc(2)-Man(5) intermediate on the cytoplasmic surface of the ER.</text>
</comment>
<proteinExistence type="predicted"/>
<evidence type="ECO:0000256" key="1">
    <source>
        <dbReference type="ARBA" id="ARBA00004389"/>
    </source>
</evidence>
<evidence type="ECO:0000256" key="8">
    <source>
        <dbReference type="ARBA" id="ARBA00022824"/>
    </source>
</evidence>
<evidence type="ECO:0000313" key="13">
    <source>
        <dbReference type="EMBL" id="RVX73796.1"/>
    </source>
</evidence>
<evidence type="ECO:0000256" key="12">
    <source>
        <dbReference type="SAM" id="Phobius"/>
    </source>
</evidence>
<name>A0A438NDN2_EXOME</name>
<evidence type="ECO:0000313" key="14">
    <source>
        <dbReference type="Proteomes" id="UP000288859"/>
    </source>
</evidence>
<evidence type="ECO:0000256" key="2">
    <source>
        <dbReference type="ARBA" id="ARBA00004922"/>
    </source>
</evidence>
<reference evidence="13 14" key="1">
    <citation type="submission" date="2017-03" db="EMBL/GenBank/DDBJ databases">
        <title>Genomes of endolithic fungi from Antarctica.</title>
        <authorList>
            <person name="Coleine C."/>
            <person name="Masonjones S."/>
            <person name="Stajich J.E."/>
        </authorList>
    </citation>
    <scope>NUCLEOTIDE SEQUENCE [LARGE SCALE GENOMIC DNA]</scope>
    <source>
        <strain evidence="13 14">CCFEE 6314</strain>
    </source>
</reference>
<evidence type="ECO:0000256" key="9">
    <source>
        <dbReference type="ARBA" id="ARBA00022989"/>
    </source>
</evidence>
<dbReference type="FunFam" id="3.40.50.2000:FF:000162">
    <property type="entry name" value="Beta-1,4-mannosyltransferase (Alg1), putative"/>
    <property type="match status" value="1"/>
</dbReference>
<accession>A0A438NDN2</accession>
<keyword evidence="5" id="KW-0328">Glycosyltransferase</keyword>
<dbReference type="OrthoDB" id="614844at2759"/>
<dbReference type="EC" id="2.4.1.142" evidence="3"/>
<dbReference type="EMBL" id="NAJM01000006">
    <property type="protein sequence ID" value="RVX73796.1"/>
    <property type="molecule type" value="Genomic_DNA"/>
</dbReference>
<organism evidence="13 14">
    <name type="scientific">Exophiala mesophila</name>
    <name type="common">Black yeast-like fungus</name>
    <dbReference type="NCBI Taxonomy" id="212818"/>
    <lineage>
        <taxon>Eukaryota</taxon>
        <taxon>Fungi</taxon>
        <taxon>Dikarya</taxon>
        <taxon>Ascomycota</taxon>
        <taxon>Pezizomycotina</taxon>
        <taxon>Eurotiomycetes</taxon>
        <taxon>Chaetothyriomycetidae</taxon>
        <taxon>Chaetothyriales</taxon>
        <taxon>Herpotrichiellaceae</taxon>
        <taxon>Exophiala</taxon>
    </lineage>
</organism>
<evidence type="ECO:0000256" key="7">
    <source>
        <dbReference type="ARBA" id="ARBA00022692"/>
    </source>
</evidence>
<dbReference type="VEuPathDB" id="FungiDB:PV10_02522"/>
<dbReference type="SUPFAM" id="SSF53756">
    <property type="entry name" value="UDP-Glycosyltransferase/glycogen phosphorylase"/>
    <property type="match status" value="1"/>
</dbReference>
<evidence type="ECO:0000256" key="6">
    <source>
        <dbReference type="ARBA" id="ARBA00022679"/>
    </source>
</evidence>
<dbReference type="AlphaFoldDB" id="A0A438NDN2"/>
<keyword evidence="6" id="KW-0808">Transferase</keyword>
<keyword evidence="7 12" id="KW-0812">Transmembrane</keyword>
<gene>
    <name evidence="13" type="ORF">B0A52_02686</name>
</gene>
<dbReference type="PANTHER" id="PTHR13036">
    <property type="entry name" value="BETA1,4 MANNOSYLTRANSFERASE"/>
    <property type="match status" value="1"/>
</dbReference>
<dbReference type="InterPro" id="IPR026051">
    <property type="entry name" value="ALG1-like"/>
</dbReference>
<evidence type="ECO:0000256" key="5">
    <source>
        <dbReference type="ARBA" id="ARBA00022676"/>
    </source>
</evidence>
<dbReference type="PANTHER" id="PTHR13036:SF0">
    <property type="entry name" value="CHITOBIOSYLDIPHOSPHODOLICHOL BETA-MANNOSYLTRANSFERASE"/>
    <property type="match status" value="1"/>
</dbReference>
<dbReference type="GO" id="GO:0004578">
    <property type="term" value="F:chitobiosyldiphosphodolichol beta-mannosyltransferase activity"/>
    <property type="evidence" value="ECO:0007669"/>
    <property type="project" value="UniProtKB-EC"/>
</dbReference>
<dbReference type="GO" id="GO:0005789">
    <property type="term" value="C:endoplasmic reticulum membrane"/>
    <property type="evidence" value="ECO:0007669"/>
    <property type="project" value="UniProtKB-SubCell"/>
</dbReference>
<comment type="subcellular location">
    <subcellularLocation>
        <location evidence="1">Endoplasmic reticulum membrane</location>
        <topology evidence="1">Single-pass membrane protein</topology>
    </subcellularLocation>
</comment>
<feature type="transmembrane region" description="Helical" evidence="12">
    <location>
        <begin position="33"/>
        <end position="53"/>
    </location>
</feature>
<evidence type="ECO:0000256" key="11">
    <source>
        <dbReference type="ARBA" id="ARBA00024899"/>
    </source>
</evidence>
<evidence type="ECO:0000256" key="10">
    <source>
        <dbReference type="ARBA" id="ARBA00023136"/>
    </source>
</evidence>
<dbReference type="Proteomes" id="UP000288859">
    <property type="component" value="Unassembled WGS sequence"/>
</dbReference>
<keyword evidence="9 12" id="KW-1133">Transmembrane helix</keyword>
<protein>
    <recommendedName>
        <fullName evidence="4">Chitobiosyldiphosphodolichol beta-mannosyltransferase</fullName>
        <ecNumber evidence="3">2.4.1.142</ecNumber>
    </recommendedName>
</protein>
<dbReference type="Gene3D" id="3.40.50.2000">
    <property type="entry name" value="Glycogen Phosphorylase B"/>
    <property type="match status" value="1"/>
</dbReference>
<evidence type="ECO:0000256" key="3">
    <source>
        <dbReference type="ARBA" id="ARBA00012611"/>
    </source>
</evidence>
<comment type="caution">
    <text evidence="13">The sequence shown here is derived from an EMBL/GenBank/DDBJ whole genome shotgun (WGS) entry which is preliminary data.</text>
</comment>
<keyword evidence="8" id="KW-0256">Endoplasmic reticulum</keyword>
<keyword evidence="10 12" id="KW-0472">Membrane</keyword>
<evidence type="ECO:0000256" key="4">
    <source>
        <dbReference type="ARBA" id="ARBA00015841"/>
    </source>
</evidence>
<sequence length="481" mass="53644">MTTRCRPAHFNTLTNQPPPQQLANAWRYAPKTVMFLTILVLISTLFTTFLLLLPSQRDPSEKICSVQVLVLGDIGRSPRMQYHALSIAKHGGQVQLIGYLESEPLPELLAHPGATIIPLTPSPRVLQTSNRTLFLLYAPLKVLLQLWFLWRALGYTSKPAKWLLVQNPPSIPTLFIASLISIARGTRLIIDWHNFGYSILALKLGARHHVVSLSKTYEMFFAKAATANFAVTDAMARIIKADFITESPVLTLHDRPAEIYRPLTQAQRVAFLENYSLLASHFKNILDNKSRLLVSSTSWTADEDFGLFLDALCAYSASATSLRTHLPELVVVITGKGPQKDFYLDRIRHLNASNALKRVTIFTDWLSFDNYALLLGSADLGISLHTSSSGVDLPMKVVDMFGAGLPVLGWSKFAAWSELVQEDVNGRGFESSDEMAEHLRQLCDPSSTQLARLKQGAQLESRRRWSSEWDAVAGKLLGFTQ</sequence>